<feature type="binding site" evidence="16">
    <location>
        <position position="41"/>
    </location>
    <ligand>
        <name>Mg(2+)</name>
        <dbReference type="ChEBI" id="CHEBI:18420"/>
    </ligand>
</feature>
<keyword evidence="8 16" id="KW-0479">Metal-binding</keyword>
<feature type="binding site" evidence="16">
    <location>
        <position position="103"/>
    </location>
    <ligand>
        <name>FMN</name>
        <dbReference type="ChEBI" id="CHEBI:58210"/>
    </ligand>
</feature>
<evidence type="ECO:0000256" key="11">
    <source>
        <dbReference type="ARBA" id="ARBA00022842"/>
    </source>
</evidence>
<feature type="binding site" evidence="16">
    <location>
        <position position="39"/>
    </location>
    <ligand>
        <name>Mg(2+)</name>
        <dbReference type="ChEBI" id="CHEBI:18420"/>
    </ligand>
</feature>
<evidence type="ECO:0000256" key="6">
    <source>
        <dbReference type="ARBA" id="ARBA00022643"/>
    </source>
</evidence>
<dbReference type="InterPro" id="IPR039063">
    <property type="entry name" value="RibK_CTP-dep"/>
</dbReference>
<dbReference type="GO" id="GO:0009398">
    <property type="term" value="P:FMN biosynthetic process"/>
    <property type="evidence" value="ECO:0007669"/>
    <property type="project" value="UniProtKB-UniRule"/>
</dbReference>
<dbReference type="InterPro" id="IPR053397">
    <property type="entry name" value="Archaeal_Riboflavin_Kinase"/>
</dbReference>
<keyword evidence="9 16" id="KW-0547">Nucleotide-binding</keyword>
<proteinExistence type="inferred from homology"/>
<dbReference type="GO" id="GO:0009231">
    <property type="term" value="P:riboflavin biosynthetic process"/>
    <property type="evidence" value="ECO:0007669"/>
    <property type="project" value="InterPro"/>
</dbReference>
<evidence type="ECO:0000256" key="9">
    <source>
        <dbReference type="ARBA" id="ARBA00022741"/>
    </source>
</evidence>
<dbReference type="InterPro" id="IPR023465">
    <property type="entry name" value="Riboflavin_kinase_dom_sf"/>
</dbReference>
<comment type="pathway">
    <text evidence="1 16">Cofactor biosynthesis; FMN biosynthesis; FMN from riboflavin (CTP route): step 1/1.</text>
</comment>
<dbReference type="EMBL" id="CP009149">
    <property type="protein sequence ID" value="AIJ05375.1"/>
    <property type="molecule type" value="Genomic_DNA"/>
</dbReference>
<dbReference type="InterPro" id="IPR023470">
    <property type="entry name" value="Riboflavin_kinase_archaeal"/>
</dbReference>
<feature type="domain" description="Riboflavin kinase" evidence="17">
    <location>
        <begin position="7"/>
        <end position="125"/>
    </location>
</feature>
<dbReference type="STRING" id="1301915.JH146_0525"/>
<comment type="catalytic activity">
    <reaction evidence="15 16">
        <text>riboflavin + CTP = CDP + FMN + H(+)</text>
        <dbReference type="Rhea" id="RHEA:25021"/>
        <dbReference type="ChEBI" id="CHEBI:15378"/>
        <dbReference type="ChEBI" id="CHEBI:37563"/>
        <dbReference type="ChEBI" id="CHEBI:57986"/>
        <dbReference type="ChEBI" id="CHEBI:58069"/>
        <dbReference type="ChEBI" id="CHEBI:58210"/>
        <dbReference type="EC" id="2.7.1.161"/>
    </reaction>
</comment>
<keyword evidence="6 16" id="KW-0288">FMN</keyword>
<comment type="cofactor">
    <cofactor evidence="16">
        <name>Mg(2+)</name>
        <dbReference type="ChEBI" id="CHEBI:18420"/>
    </cofactor>
    <text evidence="16">Binds 1 Mg(2+) ion per subunit.</text>
</comment>
<evidence type="ECO:0000256" key="12">
    <source>
        <dbReference type="ARBA" id="ARBA00029789"/>
    </source>
</evidence>
<keyword evidence="7 16" id="KW-0808">Transferase</keyword>
<evidence type="ECO:0000256" key="13">
    <source>
        <dbReference type="ARBA" id="ARBA00030544"/>
    </source>
</evidence>
<evidence type="ECO:0000256" key="8">
    <source>
        <dbReference type="ARBA" id="ARBA00022723"/>
    </source>
</evidence>
<dbReference type="HAMAP" id="MF_01285">
    <property type="entry name" value="Riboflavin_kinase"/>
    <property type="match status" value="1"/>
</dbReference>
<dbReference type="GO" id="GO:0008531">
    <property type="term" value="F:riboflavin kinase activity"/>
    <property type="evidence" value="ECO:0007669"/>
    <property type="project" value="InterPro"/>
</dbReference>
<dbReference type="SUPFAM" id="SSF82114">
    <property type="entry name" value="Riboflavin kinase-like"/>
    <property type="match status" value="1"/>
</dbReference>
<feature type="binding site" evidence="16">
    <location>
        <begin position="108"/>
        <end position="111"/>
    </location>
    <ligand>
        <name>CDP</name>
        <dbReference type="ChEBI" id="CHEBI:58069"/>
    </ligand>
</feature>
<dbReference type="HOGENOM" id="CLU_140165_0_0_2"/>
<dbReference type="Gene3D" id="2.40.30.30">
    <property type="entry name" value="Riboflavin kinase-like"/>
    <property type="match status" value="1"/>
</dbReference>
<evidence type="ECO:0000256" key="14">
    <source>
        <dbReference type="ARBA" id="ARBA00033116"/>
    </source>
</evidence>
<dbReference type="GO" id="GO:0000166">
    <property type="term" value="F:nucleotide binding"/>
    <property type="evidence" value="ECO:0007669"/>
    <property type="project" value="UniProtKB-UniRule"/>
</dbReference>
<evidence type="ECO:0000313" key="19">
    <source>
        <dbReference type="Proteomes" id="UP000028781"/>
    </source>
</evidence>
<evidence type="ECO:0000256" key="2">
    <source>
        <dbReference type="ARBA" id="ARBA00006428"/>
    </source>
</evidence>
<dbReference type="PANTHER" id="PTHR40706:SF1">
    <property type="entry name" value="RIBOFLAVIN KINASE"/>
    <property type="match status" value="1"/>
</dbReference>
<keyword evidence="10 16" id="KW-0418">Kinase</keyword>
<dbReference type="Proteomes" id="UP000028781">
    <property type="component" value="Chromosome"/>
</dbReference>
<dbReference type="PANTHER" id="PTHR40706">
    <property type="entry name" value="RIBOFLAVIN KINASE"/>
    <property type="match status" value="1"/>
</dbReference>
<dbReference type="RefSeq" id="WP_048201574.1">
    <property type="nucleotide sequence ID" value="NZ_CP009149.1"/>
</dbReference>
<dbReference type="GeneID" id="24891125"/>
<keyword evidence="19" id="KW-1185">Reference proteome</keyword>
<evidence type="ECO:0000256" key="16">
    <source>
        <dbReference type="HAMAP-Rule" id="MF_01285"/>
    </source>
</evidence>
<comment type="similarity">
    <text evidence="2 16">Belongs to the archaeal riboflavin kinase family.</text>
</comment>
<comment type="function">
    <text evidence="16">Catalyzes the CTP-dependent phosphorylation of riboflavin (vitamin B2) to form flavin mononucleotide (FMN).</text>
</comment>
<sequence length="132" mass="15068">MIIEGKVVSGLGEGGYFLSLPPYKEAFKNILGFEPYEGTLNLKLNKEFNINKFKYIETEDFEFEGKKFFGVKILPIKILINNKEINGAVVVPKKTYHSSDIIEIIAPIKLRERFNLKDGDVIKILIKGDKDE</sequence>
<protein>
    <recommendedName>
        <fullName evidence="4 16">Riboflavin kinase</fullName>
        <shortName evidence="16">RFK</shortName>
        <ecNumber evidence="3 16">2.7.1.161</ecNumber>
    </recommendedName>
    <alternativeName>
        <fullName evidence="13 16">CTP-dependent riboflavin kinase</fullName>
    </alternativeName>
    <alternativeName>
        <fullName evidence="14 16">CTP:riboflavin 5'-phosphotransferase</fullName>
    </alternativeName>
    <alternativeName>
        <fullName evidence="12 16">Flavokinase</fullName>
    </alternativeName>
</protein>
<accession>A0A076LAH5</accession>
<evidence type="ECO:0000313" key="18">
    <source>
        <dbReference type="EMBL" id="AIJ05375.1"/>
    </source>
</evidence>
<dbReference type="EC" id="2.7.1.161" evidence="3 16"/>
<dbReference type="OrthoDB" id="30955at2157"/>
<dbReference type="InterPro" id="IPR023602">
    <property type="entry name" value="Riboflavin_kinase_CTP-dep"/>
</dbReference>
<keyword evidence="5 16" id="KW-0285">Flavoprotein</keyword>
<dbReference type="NCBIfam" id="NF040694">
    <property type="entry name" value="ribK_Meth"/>
    <property type="match status" value="1"/>
</dbReference>
<organism evidence="18 19">
    <name type="scientific">Methanocaldococcus bathoardescens</name>
    <dbReference type="NCBI Taxonomy" id="1301915"/>
    <lineage>
        <taxon>Archaea</taxon>
        <taxon>Methanobacteriati</taxon>
        <taxon>Methanobacteriota</taxon>
        <taxon>Methanomada group</taxon>
        <taxon>Methanococci</taxon>
        <taxon>Methanococcales</taxon>
        <taxon>Methanocaldococcaceae</taxon>
        <taxon>Methanocaldococcus</taxon>
    </lineage>
</organism>
<evidence type="ECO:0000256" key="5">
    <source>
        <dbReference type="ARBA" id="ARBA00022630"/>
    </source>
</evidence>
<dbReference type="KEGG" id="mjh:JH146_0525"/>
<evidence type="ECO:0000256" key="1">
    <source>
        <dbReference type="ARBA" id="ARBA00005219"/>
    </source>
</evidence>
<reference evidence="18 19" key="1">
    <citation type="journal article" date="2015" name="Int. J. Syst. Evol. Microbiol.">
        <title>M ethanocaldococcus bathoardescens sp. nov., a hyperthermophilic methanogen isolated from a volcanically active deep-sea hydrothermal vent.</title>
        <authorList>
            <person name="Stewart L.C."/>
            <person name="Jung J.H."/>
            <person name="Kim Y.T."/>
            <person name="Kwon S.W."/>
            <person name="Park C.S."/>
            <person name="Holden J.F."/>
        </authorList>
    </citation>
    <scope>NUCLEOTIDE SEQUENCE [LARGE SCALE GENOMIC DNA]</scope>
    <source>
        <strain evidence="18 19">JH146</strain>
    </source>
</reference>
<evidence type="ECO:0000256" key="3">
    <source>
        <dbReference type="ARBA" id="ARBA00011987"/>
    </source>
</evidence>
<dbReference type="GO" id="GO:0000287">
    <property type="term" value="F:magnesium ion binding"/>
    <property type="evidence" value="ECO:0007669"/>
    <property type="project" value="UniProtKB-UniRule"/>
</dbReference>
<evidence type="ECO:0000259" key="17">
    <source>
        <dbReference type="Pfam" id="PF01982"/>
    </source>
</evidence>
<evidence type="ECO:0000256" key="4">
    <source>
        <dbReference type="ARBA" id="ARBA00017394"/>
    </source>
</evidence>
<dbReference type="AlphaFoldDB" id="A0A076LAH5"/>
<name>A0A076LAH5_9EURY</name>
<dbReference type="UniPathway" id="UPA00276">
    <property type="reaction ID" value="UER00929"/>
</dbReference>
<gene>
    <name evidence="16" type="primary">ribK</name>
    <name evidence="18" type="ORF">JH146_0525</name>
</gene>
<feature type="binding site" evidence="16">
    <location>
        <position position="96"/>
    </location>
    <ligand>
        <name>FMN</name>
        <dbReference type="ChEBI" id="CHEBI:58210"/>
    </ligand>
</feature>
<feature type="binding site" evidence="16">
    <location>
        <position position="95"/>
    </location>
    <ligand>
        <name>FMN</name>
        <dbReference type="ChEBI" id="CHEBI:58210"/>
    </ligand>
</feature>
<evidence type="ECO:0000256" key="10">
    <source>
        <dbReference type="ARBA" id="ARBA00022777"/>
    </source>
</evidence>
<evidence type="ECO:0000256" key="7">
    <source>
        <dbReference type="ARBA" id="ARBA00022679"/>
    </source>
</evidence>
<evidence type="ECO:0000256" key="15">
    <source>
        <dbReference type="ARBA" id="ARBA00047857"/>
    </source>
</evidence>
<keyword evidence="11 16" id="KW-0460">Magnesium</keyword>
<dbReference type="Pfam" id="PF01982">
    <property type="entry name" value="CTP-dep_RFKase"/>
    <property type="match status" value="1"/>
</dbReference>
<feature type="binding site" evidence="16">
    <location>
        <begin position="10"/>
        <end position="15"/>
    </location>
    <ligand>
        <name>CDP</name>
        <dbReference type="ChEBI" id="CHEBI:58069"/>
    </ligand>
</feature>